<dbReference type="Proteomes" id="UP000326757">
    <property type="component" value="Unassembled WGS sequence"/>
</dbReference>
<reference evidence="2 3" key="1">
    <citation type="submission" date="2019-06" db="EMBL/GenBank/DDBJ databases">
        <title>Genome Sequence of the Brown Rot Fungal Pathogen Monilinia laxa.</title>
        <authorList>
            <person name="De Miccolis Angelini R.M."/>
            <person name="Landi L."/>
            <person name="Abate D."/>
            <person name="Pollastro S."/>
            <person name="Romanazzi G."/>
            <person name="Faretra F."/>
        </authorList>
    </citation>
    <scope>NUCLEOTIDE SEQUENCE [LARGE SCALE GENOMIC DNA]</scope>
    <source>
        <strain evidence="2 3">Mlax316</strain>
    </source>
</reference>
<organism evidence="2 3">
    <name type="scientific">Monilinia laxa</name>
    <name type="common">Brown rot fungus</name>
    <name type="synonym">Sclerotinia laxa</name>
    <dbReference type="NCBI Taxonomy" id="61186"/>
    <lineage>
        <taxon>Eukaryota</taxon>
        <taxon>Fungi</taxon>
        <taxon>Dikarya</taxon>
        <taxon>Ascomycota</taxon>
        <taxon>Pezizomycotina</taxon>
        <taxon>Leotiomycetes</taxon>
        <taxon>Helotiales</taxon>
        <taxon>Sclerotiniaceae</taxon>
        <taxon>Monilinia</taxon>
    </lineage>
</organism>
<keyword evidence="1" id="KW-1133">Transmembrane helix</keyword>
<feature type="transmembrane region" description="Helical" evidence="1">
    <location>
        <begin position="165"/>
        <end position="187"/>
    </location>
</feature>
<name>A0A5N6K699_MONLA</name>
<sequence>MESGYFDFPTYSKNNPGHLLPADAFLYGATISQATYQEPFNTSNSLPNQQYAIQQVILIYNGPLLSSALVLFPDWSNLVDDAGGIDQELDVQWPLSKFTRTTAQNESYASYLTRFSADPNCFENSLRISTFLATKASWEVASSNLHPYTHPIFTEMGKLVQRPTLPIPVIIIVSILIAYVTLSVLYLGIRSSRRTWTTTLNPLPMILLLRDAVDRIPKMPVVLHSITKNESRLMRSLAESSAVIGDMIPGEQVGMLVVGAERVIELGGRRYRDAAVAIPYPGLGS</sequence>
<dbReference type="EMBL" id="VIGI01000007">
    <property type="protein sequence ID" value="KAB8298060.1"/>
    <property type="molecule type" value="Genomic_DNA"/>
</dbReference>
<keyword evidence="1" id="KW-0812">Transmembrane</keyword>
<evidence type="ECO:0000313" key="2">
    <source>
        <dbReference type="EMBL" id="KAB8298060.1"/>
    </source>
</evidence>
<comment type="caution">
    <text evidence="2">The sequence shown here is derived from an EMBL/GenBank/DDBJ whole genome shotgun (WGS) entry which is preliminary data.</text>
</comment>
<protein>
    <submittedName>
        <fullName evidence="2">Uncharacterized protein</fullName>
    </submittedName>
</protein>
<keyword evidence="3" id="KW-1185">Reference proteome</keyword>
<proteinExistence type="predicted"/>
<gene>
    <name evidence="2" type="ORF">EYC80_001829</name>
</gene>
<accession>A0A5N6K699</accession>
<dbReference type="AlphaFoldDB" id="A0A5N6K699"/>
<evidence type="ECO:0000256" key="1">
    <source>
        <dbReference type="SAM" id="Phobius"/>
    </source>
</evidence>
<dbReference type="OrthoDB" id="5381672at2759"/>
<keyword evidence="1" id="KW-0472">Membrane</keyword>
<evidence type="ECO:0000313" key="3">
    <source>
        <dbReference type="Proteomes" id="UP000326757"/>
    </source>
</evidence>